<name>A0AAD5NAU9_PARTN</name>
<keyword evidence="3" id="KW-1185">Reference proteome</keyword>
<gene>
    <name evidence="2" type="ORF">KIN20_021433</name>
</gene>
<comment type="caution">
    <text evidence="2">The sequence shown here is derived from an EMBL/GenBank/DDBJ whole genome shotgun (WGS) entry which is preliminary data.</text>
</comment>
<reference evidence="2" key="1">
    <citation type="submission" date="2021-06" db="EMBL/GenBank/DDBJ databases">
        <title>Parelaphostrongylus tenuis whole genome reference sequence.</title>
        <authorList>
            <person name="Garwood T.J."/>
            <person name="Larsen P.A."/>
            <person name="Fountain-Jones N.M."/>
            <person name="Garbe J.R."/>
            <person name="Macchietto M.G."/>
            <person name="Kania S.A."/>
            <person name="Gerhold R.W."/>
            <person name="Richards J.E."/>
            <person name="Wolf T.M."/>
        </authorList>
    </citation>
    <scope>NUCLEOTIDE SEQUENCE</scope>
    <source>
        <strain evidence="2">MNPRO001-30</strain>
        <tissue evidence="2">Meninges</tissue>
    </source>
</reference>
<dbReference type="AlphaFoldDB" id="A0AAD5NAU9"/>
<evidence type="ECO:0000313" key="2">
    <source>
        <dbReference type="EMBL" id="KAJ1362024.1"/>
    </source>
</evidence>
<sequence>MTTSSLTTTSEGGLSKAMNAEELPQNMAIGTRLTYSATAAHTSRNANAKAKRLIVETDQ</sequence>
<dbReference type="EMBL" id="JAHQIW010004345">
    <property type="protein sequence ID" value="KAJ1362024.1"/>
    <property type="molecule type" value="Genomic_DNA"/>
</dbReference>
<dbReference type="Proteomes" id="UP001196413">
    <property type="component" value="Unassembled WGS sequence"/>
</dbReference>
<protein>
    <submittedName>
        <fullName evidence="2">Uncharacterized protein</fullName>
    </submittedName>
</protein>
<evidence type="ECO:0000313" key="3">
    <source>
        <dbReference type="Proteomes" id="UP001196413"/>
    </source>
</evidence>
<proteinExistence type="predicted"/>
<evidence type="ECO:0000256" key="1">
    <source>
        <dbReference type="SAM" id="MobiDB-lite"/>
    </source>
</evidence>
<feature type="region of interest" description="Disordered" evidence="1">
    <location>
        <begin position="1"/>
        <end position="21"/>
    </location>
</feature>
<feature type="compositionally biased region" description="Low complexity" evidence="1">
    <location>
        <begin position="1"/>
        <end position="15"/>
    </location>
</feature>
<organism evidence="2 3">
    <name type="scientific">Parelaphostrongylus tenuis</name>
    <name type="common">Meningeal worm</name>
    <dbReference type="NCBI Taxonomy" id="148309"/>
    <lineage>
        <taxon>Eukaryota</taxon>
        <taxon>Metazoa</taxon>
        <taxon>Ecdysozoa</taxon>
        <taxon>Nematoda</taxon>
        <taxon>Chromadorea</taxon>
        <taxon>Rhabditida</taxon>
        <taxon>Rhabditina</taxon>
        <taxon>Rhabditomorpha</taxon>
        <taxon>Strongyloidea</taxon>
        <taxon>Metastrongylidae</taxon>
        <taxon>Parelaphostrongylus</taxon>
    </lineage>
</organism>
<accession>A0AAD5NAU9</accession>